<evidence type="ECO:0000256" key="1">
    <source>
        <dbReference type="SAM" id="Phobius"/>
    </source>
</evidence>
<name>A0ABY4HQW1_9FLAO</name>
<dbReference type="RefSeq" id="WP_246918480.1">
    <property type="nucleotide sequence ID" value="NZ_CP090145.1"/>
</dbReference>
<dbReference type="EMBL" id="CP090145">
    <property type="protein sequence ID" value="UOX35291.1"/>
    <property type="molecule type" value="Genomic_DNA"/>
</dbReference>
<evidence type="ECO:0000313" key="3">
    <source>
        <dbReference type="Proteomes" id="UP000830454"/>
    </source>
</evidence>
<keyword evidence="3" id="KW-1185">Reference proteome</keyword>
<keyword evidence="1" id="KW-1133">Transmembrane helix</keyword>
<sequence length="55" mass="6307">MSKFEQKWDFTYDNKPLNPYNAKNSRSFIIALTIGALIGSIITAILLMTYSVFFL</sequence>
<keyword evidence="1" id="KW-0812">Transmembrane</keyword>
<proteinExistence type="predicted"/>
<dbReference type="Proteomes" id="UP000830454">
    <property type="component" value="Chromosome"/>
</dbReference>
<evidence type="ECO:0000313" key="2">
    <source>
        <dbReference type="EMBL" id="UOX35291.1"/>
    </source>
</evidence>
<reference evidence="2" key="2">
    <citation type="submission" date="2022-04" db="EMBL/GenBank/DDBJ databases">
        <title>Complete Genome Sequence of Flavobacterium sediminilitoris YSM-43, Isolated from a Tidal Sediment.</title>
        <authorList>
            <person name="Lee P.A."/>
        </authorList>
    </citation>
    <scope>NUCLEOTIDE SEQUENCE</scope>
    <source>
        <strain evidence="2">YSM-43</strain>
    </source>
</reference>
<organism evidence="2 3">
    <name type="scientific">Flavobacterium sediminilitoris</name>
    <dbReference type="NCBI Taxonomy" id="2024526"/>
    <lineage>
        <taxon>Bacteria</taxon>
        <taxon>Pseudomonadati</taxon>
        <taxon>Bacteroidota</taxon>
        <taxon>Flavobacteriia</taxon>
        <taxon>Flavobacteriales</taxon>
        <taxon>Flavobacteriaceae</taxon>
        <taxon>Flavobacterium</taxon>
    </lineage>
</organism>
<feature type="transmembrane region" description="Helical" evidence="1">
    <location>
        <begin position="28"/>
        <end position="53"/>
    </location>
</feature>
<accession>A0ABY4HQW1</accession>
<keyword evidence="1" id="KW-0472">Membrane</keyword>
<reference evidence="2" key="1">
    <citation type="submission" date="2021-12" db="EMBL/GenBank/DDBJ databases">
        <authorList>
            <person name="Cha I.-T."/>
            <person name="Lee K.-E."/>
            <person name="Park S.-J."/>
        </authorList>
    </citation>
    <scope>NUCLEOTIDE SEQUENCE</scope>
    <source>
        <strain evidence="2">YSM-43</strain>
    </source>
</reference>
<gene>
    <name evidence="2" type="ORF">LXD69_07170</name>
</gene>
<protein>
    <submittedName>
        <fullName evidence="2">Uncharacterized protein</fullName>
    </submittedName>
</protein>